<proteinExistence type="inferred from homology"/>
<evidence type="ECO:0000313" key="8">
    <source>
        <dbReference type="Proteomes" id="UP000199220"/>
    </source>
</evidence>
<sequence length="278" mass="29782">MRSDQYAALVESLASPDVWIALATLLALELVLGVDNVVFISILANRLPAEQRQKARIVGLALALVLRIILLLFASWIVGLTDPFFTIGGIEALAFSGRDLILIAGGAFLIYKAVTEIHHKLEGADGESEGKVSQAAVTFGRVILQIVLIDAVFSLDSVITAVGMVDQLWVMVTAVVVAIVVMMFMAKTIGDFVDRHPTVKMLCLAFLVLIGATLLAEGFDVHVSKGMIYGPIAFAIGVEVLNLIYRNRSAKKAGKVTKPVHLKAKYPEQKAGVSGSQG</sequence>
<comment type="similarity">
    <text evidence="2">Belongs to the TerC family.</text>
</comment>
<evidence type="ECO:0000256" key="4">
    <source>
        <dbReference type="ARBA" id="ARBA00022989"/>
    </source>
</evidence>
<feature type="transmembrane region" description="Helical" evidence="6">
    <location>
        <begin position="142"/>
        <end position="162"/>
    </location>
</feature>
<dbReference type="Pfam" id="PF03741">
    <property type="entry name" value="TerC"/>
    <property type="match status" value="1"/>
</dbReference>
<protein>
    <submittedName>
        <fullName evidence="7">Membrane protein TerC, possibly involved in tellurium resistance</fullName>
    </submittedName>
</protein>
<keyword evidence="4 6" id="KW-1133">Transmembrane helix</keyword>
<keyword evidence="8" id="KW-1185">Reference proteome</keyword>
<evidence type="ECO:0000256" key="6">
    <source>
        <dbReference type="SAM" id="Phobius"/>
    </source>
</evidence>
<evidence type="ECO:0000256" key="5">
    <source>
        <dbReference type="ARBA" id="ARBA00023136"/>
    </source>
</evidence>
<dbReference type="PANTHER" id="PTHR30238:SF4">
    <property type="entry name" value="SLL1022 PROTEIN"/>
    <property type="match status" value="1"/>
</dbReference>
<keyword evidence="5 6" id="KW-0472">Membrane</keyword>
<gene>
    <name evidence="7" type="ORF">SAMN04488554_2718</name>
</gene>
<feature type="transmembrane region" description="Helical" evidence="6">
    <location>
        <begin position="228"/>
        <end position="245"/>
    </location>
</feature>
<comment type="subcellular location">
    <subcellularLocation>
        <location evidence="1">Membrane</location>
        <topology evidence="1">Multi-pass membrane protein</topology>
    </subcellularLocation>
</comment>
<evidence type="ECO:0000256" key="3">
    <source>
        <dbReference type="ARBA" id="ARBA00022692"/>
    </source>
</evidence>
<feature type="transmembrane region" description="Helical" evidence="6">
    <location>
        <begin position="57"/>
        <end position="78"/>
    </location>
</feature>
<dbReference type="STRING" id="648782.SAMN04488554_2718"/>
<feature type="transmembrane region" description="Helical" evidence="6">
    <location>
        <begin position="20"/>
        <end position="45"/>
    </location>
</feature>
<organism evidence="7 8">
    <name type="scientific">Ruania alba</name>
    <dbReference type="NCBI Taxonomy" id="648782"/>
    <lineage>
        <taxon>Bacteria</taxon>
        <taxon>Bacillati</taxon>
        <taxon>Actinomycetota</taxon>
        <taxon>Actinomycetes</taxon>
        <taxon>Micrococcales</taxon>
        <taxon>Ruaniaceae</taxon>
        <taxon>Ruania</taxon>
    </lineage>
</organism>
<reference evidence="8" key="1">
    <citation type="submission" date="2016-10" db="EMBL/GenBank/DDBJ databases">
        <authorList>
            <person name="Varghese N."/>
            <person name="Submissions S."/>
        </authorList>
    </citation>
    <scope>NUCLEOTIDE SEQUENCE [LARGE SCALE GENOMIC DNA]</scope>
    <source>
        <strain evidence="8">DSM 21368</strain>
    </source>
</reference>
<feature type="transmembrane region" description="Helical" evidence="6">
    <location>
        <begin position="198"/>
        <end position="216"/>
    </location>
</feature>
<feature type="transmembrane region" description="Helical" evidence="6">
    <location>
        <begin position="84"/>
        <end position="111"/>
    </location>
</feature>
<evidence type="ECO:0000256" key="1">
    <source>
        <dbReference type="ARBA" id="ARBA00004141"/>
    </source>
</evidence>
<keyword evidence="3 6" id="KW-0812">Transmembrane</keyword>
<dbReference type="GO" id="GO:0016020">
    <property type="term" value="C:membrane"/>
    <property type="evidence" value="ECO:0007669"/>
    <property type="project" value="UniProtKB-SubCell"/>
</dbReference>
<name>A0A1H5LCS4_9MICO</name>
<dbReference type="Proteomes" id="UP000199220">
    <property type="component" value="Unassembled WGS sequence"/>
</dbReference>
<evidence type="ECO:0000313" key="7">
    <source>
        <dbReference type="EMBL" id="SEE74357.1"/>
    </source>
</evidence>
<accession>A0A1H5LCS4</accession>
<dbReference type="EMBL" id="FNTX01000002">
    <property type="protein sequence ID" value="SEE74357.1"/>
    <property type="molecule type" value="Genomic_DNA"/>
</dbReference>
<dbReference type="PANTHER" id="PTHR30238">
    <property type="entry name" value="MEMBRANE BOUND PREDICTED REDOX MODULATOR"/>
    <property type="match status" value="1"/>
</dbReference>
<dbReference type="AlphaFoldDB" id="A0A1H5LCS4"/>
<dbReference type="InterPro" id="IPR005496">
    <property type="entry name" value="Integral_membrane_TerC"/>
</dbReference>
<evidence type="ECO:0000256" key="2">
    <source>
        <dbReference type="ARBA" id="ARBA00007511"/>
    </source>
</evidence>
<feature type="transmembrane region" description="Helical" evidence="6">
    <location>
        <begin position="168"/>
        <end position="186"/>
    </location>
</feature>